<dbReference type="RefSeq" id="WP_124867454.1">
    <property type="nucleotide sequence ID" value="NZ_CP034183.1"/>
</dbReference>
<dbReference type="Pfam" id="PF12867">
    <property type="entry name" value="DinB_2"/>
    <property type="match status" value="1"/>
</dbReference>
<dbReference type="AlphaFoldDB" id="A0A3G8Y8J5"/>
<reference evidence="2 3" key="1">
    <citation type="submission" date="2018-11" db="EMBL/GenBank/DDBJ databases">
        <title>Deinococcus shelandsis sp. nov., isolated from South Shetland Islands soil of Antarctica.</title>
        <authorList>
            <person name="Tian J."/>
        </authorList>
    </citation>
    <scope>NUCLEOTIDE SEQUENCE [LARGE SCALE GENOMIC DNA]</scope>
    <source>
        <strain evidence="2 3">S14-83T</strain>
    </source>
</reference>
<accession>A0A3G8Y8J5</accession>
<dbReference type="KEGG" id="dph:EHF33_02125"/>
<evidence type="ECO:0000313" key="3">
    <source>
        <dbReference type="Proteomes" id="UP000276417"/>
    </source>
</evidence>
<dbReference type="InterPro" id="IPR034660">
    <property type="entry name" value="DinB/YfiT-like"/>
</dbReference>
<organism evidence="2 3">
    <name type="scientific">Deinococcus psychrotolerans</name>
    <dbReference type="NCBI Taxonomy" id="2489213"/>
    <lineage>
        <taxon>Bacteria</taxon>
        <taxon>Thermotogati</taxon>
        <taxon>Deinococcota</taxon>
        <taxon>Deinococci</taxon>
        <taxon>Deinococcales</taxon>
        <taxon>Deinococcaceae</taxon>
        <taxon>Deinococcus</taxon>
    </lineage>
</organism>
<keyword evidence="3" id="KW-1185">Reference proteome</keyword>
<dbReference type="InterPro" id="IPR024775">
    <property type="entry name" value="DinB-like"/>
</dbReference>
<proteinExistence type="predicted"/>
<name>A0A3G8Y8J5_9DEIO</name>
<feature type="domain" description="DinB-like" evidence="1">
    <location>
        <begin position="14"/>
        <end position="146"/>
    </location>
</feature>
<sequence>MPNVPSLADWLQSLERSGNAVALLASGLTEAEARWRPQPESWSALEIINHLADEESADFRTRFTLLIKAPQEAWPKIDPQSWARQRRYNARGLESSIERFLQERQASLRQLQAWPEPDWAAKRGSLNAADLMASWQAHDLLHLRQLAQLRYLYLEALGLNIGYAGTWPGLLRPEETVS</sequence>
<dbReference type="Proteomes" id="UP000276417">
    <property type="component" value="Chromosome 1"/>
</dbReference>
<evidence type="ECO:0000259" key="1">
    <source>
        <dbReference type="Pfam" id="PF12867"/>
    </source>
</evidence>
<evidence type="ECO:0000313" key="2">
    <source>
        <dbReference type="EMBL" id="AZI41692.1"/>
    </source>
</evidence>
<gene>
    <name evidence="2" type="ORF">EHF33_02125</name>
</gene>
<dbReference type="SUPFAM" id="SSF109854">
    <property type="entry name" value="DinB/YfiT-like putative metalloenzymes"/>
    <property type="match status" value="1"/>
</dbReference>
<protein>
    <submittedName>
        <fullName evidence="2">DinB family protein</fullName>
    </submittedName>
</protein>
<dbReference type="EMBL" id="CP034183">
    <property type="protein sequence ID" value="AZI41692.1"/>
    <property type="molecule type" value="Genomic_DNA"/>
</dbReference>
<dbReference type="OrthoDB" id="9793216at2"/>
<dbReference type="Gene3D" id="1.20.120.450">
    <property type="entry name" value="dinb family like domain"/>
    <property type="match status" value="1"/>
</dbReference>